<dbReference type="RefSeq" id="YP_009836254.1">
    <property type="nucleotide sequence ID" value="NC_048687.1"/>
</dbReference>
<dbReference type="GeneID" id="55606493"/>
<dbReference type="Proteomes" id="UP000240618">
    <property type="component" value="Segment"/>
</dbReference>
<keyword evidence="1" id="KW-0472">Membrane</keyword>
<evidence type="ECO:0000256" key="1">
    <source>
        <dbReference type="SAM" id="Phobius"/>
    </source>
</evidence>
<sequence length="108" mass="11566">MDSETRWWIKLTSYVVLAVTGGLLGYLMRTLESGQKPSLVRFLVEGLSAGFAGLLILLLCRVGGVGEEMTGVIVGVGGWLGASATIRKLEPLVFKRVGVSNEPDNKQS</sequence>
<dbReference type="KEGG" id="vg:55606493"/>
<keyword evidence="1" id="KW-1133">Transmembrane helix</keyword>
<organism evidence="2 3">
    <name type="scientific">Pseudomonas phage PMBT14</name>
    <dbReference type="NCBI Taxonomy" id="2059855"/>
    <lineage>
        <taxon>Viruses</taxon>
        <taxon>Duplodnaviria</taxon>
        <taxon>Heunggongvirae</taxon>
        <taxon>Uroviricota</taxon>
        <taxon>Caudoviricetes</taxon>
        <taxon>Knuthellervirus</taxon>
        <taxon>Knuthellervirus PMBT14</taxon>
    </lineage>
</organism>
<name>A0A2I6PIA3_9CAUD</name>
<dbReference type="InterPro" id="IPR032126">
    <property type="entry name" value="LydA_holin"/>
</dbReference>
<feature type="transmembrane region" description="Helical" evidence="1">
    <location>
        <begin position="7"/>
        <end position="27"/>
    </location>
</feature>
<feature type="transmembrane region" description="Helical" evidence="1">
    <location>
        <begin position="39"/>
        <end position="60"/>
    </location>
</feature>
<dbReference type="EMBL" id="MG596800">
    <property type="protein sequence ID" value="AUM59791.1"/>
    <property type="molecule type" value="Genomic_DNA"/>
</dbReference>
<proteinExistence type="predicted"/>
<protein>
    <submittedName>
        <fullName evidence="2">Holin</fullName>
    </submittedName>
</protein>
<evidence type="ECO:0000313" key="3">
    <source>
        <dbReference type="Proteomes" id="UP000240618"/>
    </source>
</evidence>
<dbReference type="Pfam" id="PF16083">
    <property type="entry name" value="Phage_holin_3_3"/>
    <property type="match status" value="1"/>
</dbReference>
<reference evidence="2 3" key="1">
    <citation type="journal article" date="2018" name="Arch. Virol.">
        <title>Genome sequence of the novel virulent bacteriophage PMBT14 with lytic activity against Pseudomonas fluorescens DSM 50090(R).</title>
        <authorList>
            <person name="Koberg S."/>
            <person name="Gieschler S."/>
            <person name="Brinks E."/>
            <person name="Wenning M."/>
            <person name="Neve H."/>
            <person name="Franz C.M."/>
        </authorList>
    </citation>
    <scope>NUCLEOTIDE SEQUENCE [LARGE SCALE GENOMIC DNA]</scope>
</reference>
<keyword evidence="1" id="KW-0812">Transmembrane</keyword>
<keyword evidence="3" id="KW-1185">Reference proteome</keyword>
<accession>A0A2I6PIA3</accession>
<evidence type="ECO:0000313" key="2">
    <source>
        <dbReference type="EMBL" id="AUM59791.1"/>
    </source>
</evidence>